<organism evidence="2 3">
    <name type="scientific">Elysia marginata</name>
    <dbReference type="NCBI Taxonomy" id="1093978"/>
    <lineage>
        <taxon>Eukaryota</taxon>
        <taxon>Metazoa</taxon>
        <taxon>Spiralia</taxon>
        <taxon>Lophotrochozoa</taxon>
        <taxon>Mollusca</taxon>
        <taxon>Gastropoda</taxon>
        <taxon>Heterobranchia</taxon>
        <taxon>Euthyneura</taxon>
        <taxon>Panpulmonata</taxon>
        <taxon>Sacoglossa</taxon>
        <taxon>Placobranchoidea</taxon>
        <taxon>Plakobranchidae</taxon>
        <taxon>Elysia</taxon>
    </lineage>
</organism>
<feature type="region of interest" description="Disordered" evidence="1">
    <location>
        <begin position="43"/>
        <end position="77"/>
    </location>
</feature>
<accession>A0AAV4JHJ3</accession>
<dbReference type="AlphaFoldDB" id="A0AAV4JHJ3"/>
<gene>
    <name evidence="2" type="ORF">ElyMa_005076300</name>
</gene>
<reference evidence="2 3" key="1">
    <citation type="journal article" date="2021" name="Elife">
        <title>Chloroplast acquisition without the gene transfer in kleptoplastic sea slugs, Plakobranchus ocellatus.</title>
        <authorList>
            <person name="Maeda T."/>
            <person name="Takahashi S."/>
            <person name="Yoshida T."/>
            <person name="Shimamura S."/>
            <person name="Takaki Y."/>
            <person name="Nagai Y."/>
            <person name="Toyoda A."/>
            <person name="Suzuki Y."/>
            <person name="Arimoto A."/>
            <person name="Ishii H."/>
            <person name="Satoh N."/>
            <person name="Nishiyama T."/>
            <person name="Hasebe M."/>
            <person name="Maruyama T."/>
            <person name="Minagawa J."/>
            <person name="Obokata J."/>
            <person name="Shigenobu S."/>
        </authorList>
    </citation>
    <scope>NUCLEOTIDE SEQUENCE [LARGE SCALE GENOMIC DNA]</scope>
</reference>
<proteinExistence type="predicted"/>
<comment type="caution">
    <text evidence="2">The sequence shown here is derived from an EMBL/GenBank/DDBJ whole genome shotgun (WGS) entry which is preliminary data.</text>
</comment>
<dbReference type="Proteomes" id="UP000762676">
    <property type="component" value="Unassembled WGS sequence"/>
</dbReference>
<protein>
    <submittedName>
        <fullName evidence="2">Uncharacterized protein</fullName>
    </submittedName>
</protein>
<keyword evidence="3" id="KW-1185">Reference proteome</keyword>
<dbReference type="EMBL" id="BMAT01010153">
    <property type="protein sequence ID" value="GFS21200.1"/>
    <property type="molecule type" value="Genomic_DNA"/>
</dbReference>
<feature type="compositionally biased region" description="Basic and acidic residues" evidence="1">
    <location>
        <begin position="67"/>
        <end position="77"/>
    </location>
</feature>
<evidence type="ECO:0000313" key="3">
    <source>
        <dbReference type="Proteomes" id="UP000762676"/>
    </source>
</evidence>
<evidence type="ECO:0000256" key="1">
    <source>
        <dbReference type="SAM" id="MobiDB-lite"/>
    </source>
</evidence>
<name>A0AAV4JHJ3_9GAST</name>
<feature type="compositionally biased region" description="Acidic residues" evidence="1">
    <location>
        <begin position="51"/>
        <end position="66"/>
    </location>
</feature>
<evidence type="ECO:0000313" key="2">
    <source>
        <dbReference type="EMBL" id="GFS21200.1"/>
    </source>
</evidence>
<sequence>MSWLANGQPMVSQWSALGGQVPKAHSVTPCSVSPRFKTLARRPIDAAAAAADDDDDDDDDDDGVDSGDDHGDGFGDV</sequence>